<gene>
    <name evidence="2" type="ORF">CAAN4_B12706</name>
</gene>
<organism evidence="2 3">
    <name type="scientific">[Candida] anglica</name>
    <dbReference type="NCBI Taxonomy" id="148631"/>
    <lineage>
        <taxon>Eukaryota</taxon>
        <taxon>Fungi</taxon>
        <taxon>Dikarya</taxon>
        <taxon>Ascomycota</taxon>
        <taxon>Saccharomycotina</taxon>
        <taxon>Pichiomycetes</taxon>
        <taxon>Debaryomycetaceae</taxon>
        <taxon>Kurtzmaniella</taxon>
    </lineage>
</organism>
<protein>
    <recommendedName>
        <fullName evidence="4">BHLH domain-containing protein</fullName>
    </recommendedName>
</protein>
<feature type="compositionally biased region" description="Polar residues" evidence="1">
    <location>
        <begin position="18"/>
        <end position="34"/>
    </location>
</feature>
<feature type="region of interest" description="Disordered" evidence="1">
    <location>
        <begin position="260"/>
        <end position="359"/>
    </location>
</feature>
<dbReference type="Proteomes" id="UP001497600">
    <property type="component" value="Chromosome B"/>
</dbReference>
<evidence type="ECO:0000313" key="2">
    <source>
        <dbReference type="EMBL" id="CAK7898053.1"/>
    </source>
</evidence>
<evidence type="ECO:0008006" key="4">
    <source>
        <dbReference type="Google" id="ProtNLM"/>
    </source>
</evidence>
<dbReference type="EMBL" id="OZ004254">
    <property type="protein sequence ID" value="CAK7898053.1"/>
    <property type="molecule type" value="Genomic_DNA"/>
</dbReference>
<feature type="compositionally biased region" description="Polar residues" evidence="1">
    <location>
        <begin position="179"/>
        <end position="190"/>
    </location>
</feature>
<reference evidence="2 3" key="1">
    <citation type="submission" date="2024-01" db="EMBL/GenBank/DDBJ databases">
        <authorList>
            <consortium name="Genoscope - CEA"/>
            <person name="William W."/>
        </authorList>
    </citation>
    <scope>NUCLEOTIDE SEQUENCE [LARGE SCALE GENOMIC DNA]</scope>
    <source>
        <strain evidence="2 3">29B2s-10</strain>
    </source>
</reference>
<feature type="region of interest" description="Disordered" evidence="1">
    <location>
        <begin position="1"/>
        <end position="82"/>
    </location>
</feature>
<feature type="compositionally biased region" description="Polar residues" evidence="1">
    <location>
        <begin position="1"/>
        <end position="11"/>
    </location>
</feature>
<feature type="compositionally biased region" description="Low complexity" evidence="1">
    <location>
        <begin position="41"/>
        <end position="51"/>
    </location>
</feature>
<feature type="compositionally biased region" description="Polar residues" evidence="1">
    <location>
        <begin position="328"/>
        <end position="346"/>
    </location>
</feature>
<feature type="compositionally biased region" description="Basic and acidic residues" evidence="1">
    <location>
        <begin position="68"/>
        <end position="82"/>
    </location>
</feature>
<evidence type="ECO:0000313" key="3">
    <source>
        <dbReference type="Proteomes" id="UP001497600"/>
    </source>
</evidence>
<feature type="compositionally biased region" description="Low complexity" evidence="1">
    <location>
        <begin position="260"/>
        <end position="276"/>
    </location>
</feature>
<sequence length="451" mass="50581">MNDATGSSGNKYTRHTSRTSLDTHSSKNPATINSGRAPIHPTTTSTSTPGTHLELEGRPSDTRTTNKKYSEEPTESNERDRAVQEYDFLNFDTLTPLDQDNNNDDLQSFSLDMVSADMDFEQAYSTYTSLQQKQALSAVEHLKKVQMLNQQYDSAFGGPMMFPGNSNYEFPSDIYSFPNTAPDFTSNPQTHGQQVSSHGQAGAAGAAGQSTQTSNDGGMGIPDDFDHFFSSTESNALEKFLDNLANPQPSTNQQTEFYTYQPSQSSSVSTQSPSQQFKDEPQDTPQDVKHELSEAFSHPPSLRRSVVSATSSPSLVSPPKRAFEYDDQTPQQQHGIHRFNQSSSPEETPRKRKRSTTKQLLSLEQKRLNHSYSEQKRRQLCKLAYERCLRLIVDLDEYVSKNSGTKKSMKRKQKIKDGLPNVSKHTALVRLSEEIITIQTKNRELQKLLQI</sequence>
<evidence type="ECO:0000256" key="1">
    <source>
        <dbReference type="SAM" id="MobiDB-lite"/>
    </source>
</evidence>
<name>A0ABP0E877_9ASCO</name>
<feature type="compositionally biased region" description="Low complexity" evidence="1">
    <location>
        <begin position="191"/>
        <end position="214"/>
    </location>
</feature>
<keyword evidence="3" id="KW-1185">Reference proteome</keyword>
<feature type="region of interest" description="Disordered" evidence="1">
    <location>
        <begin position="179"/>
        <end position="228"/>
    </location>
</feature>
<feature type="compositionally biased region" description="Basic and acidic residues" evidence="1">
    <location>
        <begin position="277"/>
        <end position="293"/>
    </location>
</feature>
<accession>A0ABP0E877</accession>
<proteinExistence type="predicted"/>